<feature type="transmembrane region" description="Helical" evidence="1">
    <location>
        <begin position="12"/>
        <end position="29"/>
    </location>
</feature>
<reference evidence="3 4" key="1">
    <citation type="journal article" date="2016" name="Nat. Commun.">
        <title>Thousands of microbial genomes shed light on interconnected biogeochemical processes in an aquifer system.</title>
        <authorList>
            <person name="Anantharaman K."/>
            <person name="Brown C.T."/>
            <person name="Hug L.A."/>
            <person name="Sharon I."/>
            <person name="Castelle C.J."/>
            <person name="Probst A.J."/>
            <person name="Thomas B.C."/>
            <person name="Singh A."/>
            <person name="Wilkins M.J."/>
            <person name="Karaoz U."/>
            <person name="Brodie E.L."/>
            <person name="Williams K.H."/>
            <person name="Hubbard S.S."/>
            <person name="Banfield J.F."/>
        </authorList>
    </citation>
    <scope>NUCLEOTIDE SEQUENCE [LARGE SCALE GENOMIC DNA]</scope>
</reference>
<evidence type="ECO:0000259" key="2">
    <source>
        <dbReference type="Pfam" id="PF10648"/>
    </source>
</evidence>
<dbReference type="InterPro" id="IPR018911">
    <property type="entry name" value="Gmad2_Ig-like_dom"/>
</dbReference>
<evidence type="ECO:0000256" key="1">
    <source>
        <dbReference type="SAM" id="Phobius"/>
    </source>
</evidence>
<accession>A0A1F6WB20</accession>
<evidence type="ECO:0000313" key="3">
    <source>
        <dbReference type="EMBL" id="OGI79074.1"/>
    </source>
</evidence>
<dbReference type="Pfam" id="PF10648">
    <property type="entry name" value="Gmad2"/>
    <property type="match status" value="1"/>
</dbReference>
<protein>
    <recommendedName>
        <fullName evidence="2">Bacterial spore germination immunoglobulin-like domain-containing protein</fullName>
    </recommendedName>
</protein>
<name>A0A1F6WB20_9BACT</name>
<keyword evidence="1" id="KW-0472">Membrane</keyword>
<comment type="caution">
    <text evidence="3">The sequence shown here is derived from an EMBL/GenBank/DDBJ whole genome shotgun (WGS) entry which is preliminary data.</text>
</comment>
<sequence length="162" mass="18074">MNRFFGSKLNTVLLVALIILMVIALKVMFKNKDTYINPLFTDKTEEEINTVGMLGKKEDLVSFSIVPGAKMPNSILSYRGEIKDGWFFEGNILINILDKDKKVIKASNAMAKTDWMTAEAIEFEGNIDFTGLPKGPAYFEIHNDNASGLPENDKSILIPVVI</sequence>
<feature type="domain" description="Bacterial spore germination immunoglobulin-like" evidence="2">
    <location>
        <begin position="79"/>
        <end position="147"/>
    </location>
</feature>
<keyword evidence="1" id="KW-0812">Transmembrane</keyword>
<dbReference type="Proteomes" id="UP000177052">
    <property type="component" value="Unassembled WGS sequence"/>
</dbReference>
<keyword evidence="1" id="KW-1133">Transmembrane helix</keyword>
<evidence type="ECO:0000313" key="4">
    <source>
        <dbReference type="Proteomes" id="UP000177052"/>
    </source>
</evidence>
<organism evidence="3 4">
    <name type="scientific">Candidatus Nomurabacteria bacterium RIFCSPHIGHO2_12_FULL_37_29</name>
    <dbReference type="NCBI Taxonomy" id="1801759"/>
    <lineage>
        <taxon>Bacteria</taxon>
        <taxon>Candidatus Nomuraibacteriota</taxon>
    </lineage>
</organism>
<dbReference type="EMBL" id="MFUJ01000030">
    <property type="protein sequence ID" value="OGI79074.1"/>
    <property type="molecule type" value="Genomic_DNA"/>
</dbReference>
<gene>
    <name evidence="3" type="ORF">A3F19_01040</name>
</gene>
<dbReference type="AlphaFoldDB" id="A0A1F6WB20"/>
<proteinExistence type="predicted"/>